<evidence type="ECO:0000313" key="5">
    <source>
        <dbReference type="Proteomes" id="UP000321523"/>
    </source>
</evidence>
<gene>
    <name evidence="4" type="ORF">SAE02_77600</name>
</gene>
<reference evidence="4 5" key="1">
    <citation type="submission" date="2019-07" db="EMBL/GenBank/DDBJ databases">
        <title>Whole genome shotgun sequence of Skermanella aerolata NBRC 106429.</title>
        <authorList>
            <person name="Hosoyama A."/>
            <person name="Uohara A."/>
            <person name="Ohji S."/>
            <person name="Ichikawa N."/>
        </authorList>
    </citation>
    <scope>NUCLEOTIDE SEQUENCE [LARGE SCALE GENOMIC DNA]</scope>
    <source>
        <strain evidence="4 5">NBRC 106429</strain>
    </source>
</reference>
<dbReference type="InterPro" id="IPR043129">
    <property type="entry name" value="ATPase_NBD"/>
</dbReference>
<dbReference type="Gene3D" id="3.30.420.40">
    <property type="match status" value="2"/>
</dbReference>
<dbReference type="GO" id="GO:0005524">
    <property type="term" value="F:ATP binding"/>
    <property type="evidence" value="ECO:0007669"/>
    <property type="project" value="UniProtKB-KW"/>
</dbReference>
<dbReference type="SUPFAM" id="SSF53067">
    <property type="entry name" value="Actin-like ATPase domain"/>
    <property type="match status" value="2"/>
</dbReference>
<comment type="similarity">
    <text evidence="1">Belongs to the heat shock protein 70 family.</text>
</comment>
<dbReference type="PANTHER" id="PTHR19375">
    <property type="entry name" value="HEAT SHOCK PROTEIN 70KDA"/>
    <property type="match status" value="1"/>
</dbReference>
<evidence type="ECO:0000256" key="2">
    <source>
        <dbReference type="ARBA" id="ARBA00022741"/>
    </source>
</evidence>
<dbReference type="CDD" id="cd10231">
    <property type="entry name" value="ASKHA_NBD_HSP70_YegD-like"/>
    <property type="match status" value="1"/>
</dbReference>
<proteinExistence type="inferred from homology"/>
<dbReference type="Proteomes" id="UP000321523">
    <property type="component" value="Unassembled WGS sequence"/>
</dbReference>
<name>A0A512E4H1_9PROT</name>
<sequence length="434" mass="47317">MSYVGIDFGTTNSAVAIAEASGPSRLVPLTVGTQVFETFRSVLFFEKQEDRLGTTLAHWAGPEAIEAYLDSEGEGRFVQSVKSYLASKDFTGTNILGKQFGIEPLVSLILKDLKAKAETSAGPLPQTIVVGRPAHFVGDSGDDAEAMALDRLREAFRLAGVHEIRFELEPVAAAYHYESGLERDELVLIADFGGGTSDFCLLRVGPKARASAQADGDRAGDILGVGGVGIAGDSFDSRIVEHCVTPHLGRGTQYRSMDGQMLPMPVWPFEYMRRWHLLSFLNTTQTRRMLTEILRTSENPTQIQALITVIEEGLGFHLHRAVEHAKVVLSGQPETKFRFTLPGASIETTIQRSDFEDWVKPETLAIAGCVDDLMERTGVSFADVDRVFLTGGSSFIPIIRRLFSDRFGEDKLRTGGELTSVASGLALAARTASR</sequence>
<keyword evidence="2" id="KW-0547">Nucleotide-binding</keyword>
<dbReference type="EMBL" id="BJYZ01000108">
    <property type="protein sequence ID" value="GEO43612.1"/>
    <property type="molecule type" value="Genomic_DNA"/>
</dbReference>
<dbReference type="InterPro" id="IPR018181">
    <property type="entry name" value="Heat_shock_70_CS"/>
</dbReference>
<accession>A0A512E4H1</accession>
<comment type="caution">
    <text evidence="4">The sequence shown here is derived from an EMBL/GenBank/DDBJ whole genome shotgun (WGS) entry which is preliminary data.</text>
</comment>
<keyword evidence="5" id="KW-1185">Reference proteome</keyword>
<dbReference type="GO" id="GO:0140662">
    <property type="term" value="F:ATP-dependent protein folding chaperone"/>
    <property type="evidence" value="ECO:0007669"/>
    <property type="project" value="InterPro"/>
</dbReference>
<dbReference type="PRINTS" id="PR00301">
    <property type="entry name" value="HEATSHOCK70"/>
</dbReference>
<evidence type="ECO:0000313" key="4">
    <source>
        <dbReference type="EMBL" id="GEO43612.1"/>
    </source>
</evidence>
<protein>
    <submittedName>
        <fullName evidence="4">Hsp70 family protein</fullName>
    </submittedName>
</protein>
<dbReference type="InterPro" id="IPR042054">
    <property type="entry name" value="YegD-like"/>
</dbReference>
<organism evidence="4 5">
    <name type="scientific">Skermanella aerolata</name>
    <dbReference type="NCBI Taxonomy" id="393310"/>
    <lineage>
        <taxon>Bacteria</taxon>
        <taxon>Pseudomonadati</taxon>
        <taxon>Pseudomonadota</taxon>
        <taxon>Alphaproteobacteria</taxon>
        <taxon>Rhodospirillales</taxon>
        <taxon>Azospirillaceae</taxon>
        <taxon>Skermanella</taxon>
    </lineage>
</organism>
<dbReference type="AlphaFoldDB" id="A0A512E4H1"/>
<dbReference type="Pfam" id="PF00012">
    <property type="entry name" value="HSP70"/>
    <property type="match status" value="2"/>
</dbReference>
<dbReference type="InterPro" id="IPR013126">
    <property type="entry name" value="Hsp_70_fam"/>
</dbReference>
<evidence type="ECO:0000256" key="3">
    <source>
        <dbReference type="ARBA" id="ARBA00022840"/>
    </source>
</evidence>
<dbReference type="PROSITE" id="PS01036">
    <property type="entry name" value="HSP70_3"/>
    <property type="match status" value="1"/>
</dbReference>
<evidence type="ECO:0000256" key="1">
    <source>
        <dbReference type="ARBA" id="ARBA00007381"/>
    </source>
</evidence>
<keyword evidence="3" id="KW-0067">ATP-binding</keyword>